<feature type="compositionally biased region" description="Basic and acidic residues" evidence="1">
    <location>
        <begin position="374"/>
        <end position="394"/>
    </location>
</feature>
<dbReference type="AlphaFoldDB" id="S8B1P6"/>
<feature type="compositionally biased region" description="Basic and acidic residues" evidence="1">
    <location>
        <begin position="305"/>
        <end position="318"/>
    </location>
</feature>
<feature type="compositionally biased region" description="Acidic residues" evidence="1">
    <location>
        <begin position="283"/>
        <end position="304"/>
    </location>
</feature>
<dbReference type="Proteomes" id="UP000019376">
    <property type="component" value="Unassembled WGS sequence"/>
</dbReference>
<evidence type="ECO:0000313" key="3">
    <source>
        <dbReference type="Proteomes" id="UP000019376"/>
    </source>
</evidence>
<accession>S8B1P6</accession>
<feature type="compositionally biased region" description="Polar residues" evidence="1">
    <location>
        <begin position="204"/>
        <end position="234"/>
    </location>
</feature>
<keyword evidence="3" id="KW-1185">Reference proteome</keyword>
<feature type="compositionally biased region" description="Basic and acidic residues" evidence="1">
    <location>
        <begin position="332"/>
        <end position="346"/>
    </location>
</feature>
<feature type="compositionally biased region" description="Acidic residues" evidence="1">
    <location>
        <begin position="412"/>
        <end position="423"/>
    </location>
</feature>
<feature type="compositionally biased region" description="Low complexity" evidence="1">
    <location>
        <begin position="398"/>
        <end position="411"/>
    </location>
</feature>
<gene>
    <name evidence="2" type="ORF">PDE_07703</name>
</gene>
<proteinExistence type="predicted"/>
<evidence type="ECO:0000256" key="1">
    <source>
        <dbReference type="SAM" id="MobiDB-lite"/>
    </source>
</evidence>
<organism evidence="2 3">
    <name type="scientific">Penicillium oxalicum (strain 114-2 / CGMCC 5302)</name>
    <name type="common">Penicillium decumbens</name>
    <dbReference type="NCBI Taxonomy" id="933388"/>
    <lineage>
        <taxon>Eukaryota</taxon>
        <taxon>Fungi</taxon>
        <taxon>Dikarya</taxon>
        <taxon>Ascomycota</taxon>
        <taxon>Pezizomycotina</taxon>
        <taxon>Eurotiomycetes</taxon>
        <taxon>Eurotiomycetidae</taxon>
        <taxon>Eurotiales</taxon>
        <taxon>Aspergillaceae</taxon>
        <taxon>Penicillium</taxon>
    </lineage>
</organism>
<protein>
    <submittedName>
        <fullName evidence="2">Uncharacterized protein</fullName>
    </submittedName>
</protein>
<dbReference type="HOGENOM" id="CLU_384062_0_0_1"/>
<reference evidence="2 3" key="1">
    <citation type="journal article" date="2013" name="PLoS ONE">
        <title>Genomic and secretomic analyses reveal unique features of the lignocellulolytic enzyme system of Penicillium decumbens.</title>
        <authorList>
            <person name="Liu G."/>
            <person name="Zhang L."/>
            <person name="Wei X."/>
            <person name="Zou G."/>
            <person name="Qin Y."/>
            <person name="Ma L."/>
            <person name="Li J."/>
            <person name="Zheng H."/>
            <person name="Wang S."/>
            <person name="Wang C."/>
            <person name="Xun L."/>
            <person name="Zhao G.-P."/>
            <person name="Zhou Z."/>
            <person name="Qu Y."/>
        </authorList>
    </citation>
    <scope>NUCLEOTIDE SEQUENCE [LARGE SCALE GENOMIC DNA]</scope>
    <source>
        <strain evidence="3">114-2 / CGMCC 5302</strain>
    </source>
</reference>
<feature type="compositionally biased region" description="Basic residues" evidence="1">
    <location>
        <begin position="701"/>
        <end position="720"/>
    </location>
</feature>
<evidence type="ECO:0000313" key="2">
    <source>
        <dbReference type="EMBL" id="EPS32743.1"/>
    </source>
</evidence>
<sequence>MAPPWPAVHEGAATNGEDLRTLVRERLIACQDIVRYAVQHPETTVNTMDVASFARLSESVMWKVYQRLSLDSGFSASRITTTPQIVGPKVESAENSSQTVVSPEVICIDVDDAEDNGDAVKSTCTSDMRVKQTALDLEPSSVPPEFHRDQARHGANQKDLSPENDGSGSEISDDASRCGNRSVSDDVEMDALESNPASHKESSLNRQEFPNSPPASSSGATRSPEDPSSINSTGLRDDDRREAMPVTVNTKSAESSHKSGPVNPISSTTACAGDAHGSHENVPDTEDGMSDTESELSETESEVSDTEHRNYQDQEAHPPSKTQSVEIASSSDCDKNGESSSRDGNKDPGNGEENRMTDVEPVVRSSTAEDDSDENGKDAEPASSNDHEIADVQSKDMNGVGNRDNDSGSSSENDDDAEDDNSDMDTASDFSDRPQGIATWIPQYSRDRDQPPSQSTGSTTPAEQWPPDLTLWAAMLSDLPESDPTKHLICIKWKNCVAFPRPETMDLKALIQDVCDDFNVNSISIKVMAKKFTAELHVRTAEDRSTLLASKMDWLSDLSLPGFQAYVDETVMPPPPRVPNRAHELPFTFRIHWVCSCPPYQNWASKDASPIVQDIRAALESSGSPSLAATAPRVHAVQVRGSGDVWVYVCSIPARDYMVHVNNAAAWLARLKCGNRARIYAQRITSAVKTQRASDPSTARIKSRRRRRSEKRRLARAQRR</sequence>
<dbReference type="EMBL" id="KB644414">
    <property type="protein sequence ID" value="EPS32743.1"/>
    <property type="molecule type" value="Genomic_DNA"/>
</dbReference>
<feature type="region of interest" description="Disordered" evidence="1">
    <location>
        <begin position="134"/>
        <end position="466"/>
    </location>
</feature>
<feature type="compositionally biased region" description="Polar residues" evidence="1">
    <location>
        <begin position="320"/>
        <end position="331"/>
    </location>
</feature>
<feature type="region of interest" description="Disordered" evidence="1">
    <location>
        <begin position="690"/>
        <end position="720"/>
    </location>
</feature>
<name>S8B1P6_PENO1</name>
<feature type="compositionally biased region" description="Polar residues" evidence="1">
    <location>
        <begin position="451"/>
        <end position="462"/>
    </location>
</feature>